<evidence type="ECO:0000256" key="1">
    <source>
        <dbReference type="ARBA" id="ARBA00004370"/>
    </source>
</evidence>
<proteinExistence type="predicted"/>
<dbReference type="KEGG" id="api:100570091"/>
<feature type="transmembrane region" description="Helical" evidence="5">
    <location>
        <begin position="170"/>
        <end position="188"/>
    </location>
</feature>
<feature type="transmembrane region" description="Helical" evidence="5">
    <location>
        <begin position="200"/>
        <end position="219"/>
    </location>
</feature>
<organism evidence="6 7">
    <name type="scientific">Acyrthosiphon pisum</name>
    <name type="common">Pea aphid</name>
    <dbReference type="NCBI Taxonomy" id="7029"/>
    <lineage>
        <taxon>Eukaryota</taxon>
        <taxon>Metazoa</taxon>
        <taxon>Ecdysozoa</taxon>
        <taxon>Arthropoda</taxon>
        <taxon>Hexapoda</taxon>
        <taxon>Insecta</taxon>
        <taxon>Pterygota</taxon>
        <taxon>Neoptera</taxon>
        <taxon>Paraneoptera</taxon>
        <taxon>Hemiptera</taxon>
        <taxon>Sternorrhyncha</taxon>
        <taxon>Aphidomorpha</taxon>
        <taxon>Aphidoidea</taxon>
        <taxon>Aphididae</taxon>
        <taxon>Macrosiphini</taxon>
        <taxon>Acyrthosiphon</taxon>
    </lineage>
</organism>
<feature type="transmembrane region" description="Helical" evidence="5">
    <location>
        <begin position="140"/>
        <end position="158"/>
    </location>
</feature>
<feature type="transmembrane region" description="Helical" evidence="5">
    <location>
        <begin position="44"/>
        <end position="65"/>
    </location>
</feature>
<evidence type="ECO:0000256" key="3">
    <source>
        <dbReference type="ARBA" id="ARBA00022989"/>
    </source>
</evidence>
<accession>A0A8R2NJS4</accession>
<sequence>MLQETKYHRYCLIVKFICIISQIFEIKDNHYLFLYFTEKRFWRPLLINVCLISIQQFSGHFSLTYKLQCLYGIISISEIIPTVTDILLLQLITCIMCLYIVSVLDKKNLLIISGLGMAITLSLMNVAYHIEIKDKDEQWLPSLILIYVIFYSIGYGPVPWMLMSEICPRASRLWTSGVTVSLYAFLSLVNNQSFYENIRLYYGMNIFTIVSAIGAYFAYLNVPKIKDCILT</sequence>
<reference evidence="7" key="1">
    <citation type="submission" date="2010-06" db="EMBL/GenBank/DDBJ databases">
        <authorList>
            <person name="Jiang H."/>
            <person name="Abraham K."/>
            <person name="Ali S."/>
            <person name="Alsbrooks S.L."/>
            <person name="Anim B.N."/>
            <person name="Anosike U.S."/>
            <person name="Attaway T."/>
            <person name="Bandaranaike D.P."/>
            <person name="Battles P.K."/>
            <person name="Bell S.N."/>
            <person name="Bell A.V."/>
            <person name="Beltran B."/>
            <person name="Bickham C."/>
            <person name="Bustamante Y."/>
            <person name="Caleb T."/>
            <person name="Canada A."/>
            <person name="Cardenas V."/>
            <person name="Carter K."/>
            <person name="Chacko J."/>
            <person name="Chandrabose M.N."/>
            <person name="Chavez D."/>
            <person name="Chavez A."/>
            <person name="Chen L."/>
            <person name="Chu H.-S."/>
            <person name="Claassen K.J."/>
            <person name="Cockrell R."/>
            <person name="Collins M."/>
            <person name="Cooper J.A."/>
            <person name="Cree A."/>
            <person name="Curry S.M."/>
            <person name="Da Y."/>
            <person name="Dao M.D."/>
            <person name="Das B."/>
            <person name="Davila M.-L."/>
            <person name="Davy-Carroll L."/>
            <person name="Denson S."/>
            <person name="Dinh H."/>
            <person name="Ebong V.E."/>
            <person name="Edwards J.R."/>
            <person name="Egan A."/>
            <person name="El-Daye J."/>
            <person name="Escobedo L."/>
            <person name="Fernandez S."/>
            <person name="Fernando P.R."/>
            <person name="Flagg N."/>
            <person name="Forbes L.D."/>
            <person name="Fowler R.G."/>
            <person name="Fu Q."/>
            <person name="Gabisi R.A."/>
            <person name="Ganer J."/>
            <person name="Garbino Pronczuk A."/>
            <person name="Garcia R.M."/>
            <person name="Garner T."/>
            <person name="Garrett T.E."/>
            <person name="Gonzalez D.A."/>
            <person name="Hamid H."/>
            <person name="Hawkins E.S."/>
            <person name="Hirani K."/>
            <person name="Hogues M.E."/>
            <person name="Hollins B."/>
            <person name="Hsiao C.-H."/>
            <person name="Jabil R."/>
            <person name="James M.L."/>
            <person name="Jhangiani S.N."/>
            <person name="Johnson B."/>
            <person name="Johnson Q."/>
            <person name="Joshi V."/>
            <person name="Kalu J.B."/>
            <person name="Kam C."/>
            <person name="Kashfia A."/>
            <person name="Keebler J."/>
            <person name="Kisamo H."/>
            <person name="Kovar C.L."/>
            <person name="Lago L.A."/>
            <person name="Lai C.-Y."/>
            <person name="Laidlaw J."/>
            <person name="Lara F."/>
            <person name="Le T.-K."/>
            <person name="Lee S.L."/>
            <person name="Legall F.H."/>
            <person name="Lemon S.J."/>
            <person name="Lewis L.R."/>
            <person name="Li B."/>
            <person name="Liu Y."/>
            <person name="Liu Y.-S."/>
            <person name="Lopez J."/>
            <person name="Lozado R.J."/>
            <person name="Lu J."/>
            <person name="Madu R.C."/>
            <person name="Maheshwari M."/>
            <person name="Maheshwari R."/>
            <person name="Malloy K."/>
            <person name="Martinez E."/>
            <person name="Mathew T."/>
            <person name="Mercado I.C."/>
            <person name="Mercado C."/>
            <person name="Meyer B."/>
            <person name="Montgomery K."/>
            <person name="Morgan M.B."/>
            <person name="Munidasa M."/>
            <person name="Nazareth L.V."/>
            <person name="Nelson J."/>
            <person name="Ng B.M."/>
            <person name="Nguyen N.B."/>
            <person name="Nguyen P.Q."/>
            <person name="Nguyen T."/>
            <person name="Obregon M."/>
            <person name="Okwuonu G.O."/>
            <person name="Onwere C.G."/>
            <person name="Orozco G."/>
            <person name="Parra A."/>
            <person name="Patel S."/>
            <person name="Patil S."/>
            <person name="Perez A."/>
            <person name="Perez Y."/>
            <person name="Pham C."/>
            <person name="Primus E.L."/>
            <person name="Pu L.-L."/>
            <person name="Puazo M."/>
            <person name="Qin X."/>
            <person name="Quiroz J.B."/>
            <person name="Reese J."/>
            <person name="Richards S."/>
            <person name="Rives C.M."/>
            <person name="Robberts R."/>
            <person name="Ruiz S.J."/>
            <person name="Ruiz M.J."/>
            <person name="Santibanez J."/>
            <person name="Schneider B.W."/>
            <person name="Sisson I."/>
            <person name="Smith M."/>
            <person name="Sodergren E."/>
            <person name="Song X.-Z."/>
            <person name="Song B.B."/>
            <person name="Summersgill H."/>
            <person name="Thelus R."/>
            <person name="Thornton R.D."/>
            <person name="Trejos Z.Y."/>
            <person name="Usmani K."/>
            <person name="Vattathil S."/>
            <person name="Villasana D."/>
            <person name="Walker D.L."/>
            <person name="Wang S."/>
            <person name="Wang K."/>
            <person name="White C.S."/>
            <person name="Williams A.C."/>
            <person name="Williamson J."/>
            <person name="Wilson K."/>
            <person name="Woghiren I.O."/>
            <person name="Woodworth J.R."/>
            <person name="Worley K.C."/>
            <person name="Wright R.A."/>
            <person name="Wu W."/>
            <person name="Young L."/>
            <person name="Zhang L."/>
            <person name="Zhang J."/>
            <person name="Zhu Y."/>
            <person name="Muzny D.M."/>
            <person name="Weinstock G."/>
            <person name="Gibbs R.A."/>
        </authorList>
    </citation>
    <scope>NUCLEOTIDE SEQUENCE [LARGE SCALE GENOMIC DNA]</scope>
    <source>
        <strain evidence="7">LSR1</strain>
    </source>
</reference>
<dbReference type="AlphaFoldDB" id="A0A8R2NJS4"/>
<dbReference type="InterPro" id="IPR050549">
    <property type="entry name" value="MFS_Trehalose_Transporter"/>
</dbReference>
<dbReference type="PANTHER" id="PTHR48021">
    <property type="match status" value="1"/>
</dbReference>
<dbReference type="RefSeq" id="XP_029341437.1">
    <property type="nucleotide sequence ID" value="XM_029485577.1"/>
</dbReference>
<dbReference type="Gene3D" id="1.20.1250.20">
    <property type="entry name" value="MFS general substrate transporter like domains"/>
    <property type="match status" value="1"/>
</dbReference>
<dbReference type="InterPro" id="IPR005828">
    <property type="entry name" value="MFS_sugar_transport-like"/>
</dbReference>
<reference evidence="6" key="2">
    <citation type="submission" date="2022-06" db="UniProtKB">
        <authorList>
            <consortium name="EnsemblMetazoa"/>
        </authorList>
    </citation>
    <scope>IDENTIFICATION</scope>
</reference>
<dbReference type="GeneID" id="100570091"/>
<feature type="transmembrane region" description="Helical" evidence="5">
    <location>
        <begin position="110"/>
        <end position="128"/>
    </location>
</feature>
<dbReference type="GO" id="GO:0016020">
    <property type="term" value="C:membrane"/>
    <property type="evidence" value="ECO:0007669"/>
    <property type="project" value="UniProtKB-SubCell"/>
</dbReference>
<keyword evidence="7" id="KW-1185">Reference proteome</keyword>
<dbReference type="EnsemblMetazoa" id="XM_029485577.1">
    <property type="protein sequence ID" value="XP_029341437.1"/>
    <property type="gene ID" value="LOC100570091"/>
</dbReference>
<dbReference type="PANTHER" id="PTHR48021:SF1">
    <property type="entry name" value="GH07001P-RELATED"/>
    <property type="match status" value="1"/>
</dbReference>
<dbReference type="InterPro" id="IPR036259">
    <property type="entry name" value="MFS_trans_sf"/>
</dbReference>
<keyword evidence="3 5" id="KW-1133">Transmembrane helix</keyword>
<dbReference type="GO" id="GO:0022857">
    <property type="term" value="F:transmembrane transporter activity"/>
    <property type="evidence" value="ECO:0007669"/>
    <property type="project" value="InterPro"/>
</dbReference>
<evidence type="ECO:0000313" key="7">
    <source>
        <dbReference type="Proteomes" id="UP000007819"/>
    </source>
</evidence>
<feature type="transmembrane region" description="Helical" evidence="5">
    <location>
        <begin position="86"/>
        <end position="104"/>
    </location>
</feature>
<evidence type="ECO:0000256" key="4">
    <source>
        <dbReference type="ARBA" id="ARBA00023136"/>
    </source>
</evidence>
<evidence type="ECO:0000313" key="6">
    <source>
        <dbReference type="EnsemblMetazoa" id="XP_029341437.1"/>
    </source>
</evidence>
<keyword evidence="2 5" id="KW-0812">Transmembrane</keyword>
<evidence type="ECO:0000256" key="5">
    <source>
        <dbReference type="SAM" id="Phobius"/>
    </source>
</evidence>
<dbReference type="Proteomes" id="UP000007819">
    <property type="component" value="Chromosome X"/>
</dbReference>
<comment type="subcellular location">
    <subcellularLocation>
        <location evidence="1">Membrane</location>
    </subcellularLocation>
</comment>
<name>A0A8R2NJS4_ACYPI</name>
<keyword evidence="4 5" id="KW-0472">Membrane</keyword>
<protein>
    <submittedName>
        <fullName evidence="6">Uncharacterized protein</fullName>
    </submittedName>
</protein>
<dbReference type="OrthoDB" id="6613239at2759"/>
<evidence type="ECO:0000256" key="2">
    <source>
        <dbReference type="ARBA" id="ARBA00022692"/>
    </source>
</evidence>
<dbReference type="Pfam" id="PF00083">
    <property type="entry name" value="Sugar_tr"/>
    <property type="match status" value="1"/>
</dbReference>
<dbReference type="SUPFAM" id="SSF103473">
    <property type="entry name" value="MFS general substrate transporter"/>
    <property type="match status" value="1"/>
</dbReference>